<dbReference type="InParanoid" id="A0A066VWR3"/>
<dbReference type="RefSeq" id="XP_013243334.1">
    <property type="nucleotide sequence ID" value="XM_013387880.1"/>
</dbReference>
<feature type="compositionally biased region" description="Acidic residues" evidence="3">
    <location>
        <begin position="195"/>
        <end position="208"/>
    </location>
</feature>
<dbReference type="GO" id="GO:0006364">
    <property type="term" value="P:rRNA processing"/>
    <property type="evidence" value="ECO:0007669"/>
    <property type="project" value="UniProtKB-KW"/>
</dbReference>
<dbReference type="AlphaFoldDB" id="A0A066VWR3"/>
<feature type="region of interest" description="Disordered" evidence="3">
    <location>
        <begin position="185"/>
        <end position="240"/>
    </location>
</feature>
<name>A0A066VWR3_TILAU</name>
<evidence type="ECO:0000313" key="5">
    <source>
        <dbReference type="Proteomes" id="UP000027361"/>
    </source>
</evidence>
<keyword evidence="2" id="KW-0698">rRNA processing</keyword>
<dbReference type="STRING" id="1037660.A0A066VWR3"/>
<proteinExistence type="inferred from homology"/>
<evidence type="ECO:0000313" key="4">
    <source>
        <dbReference type="EMBL" id="KDN45896.1"/>
    </source>
</evidence>
<gene>
    <name evidence="4" type="ORF">K437DRAFT_113641</name>
</gene>
<dbReference type="EMBL" id="JMSN01000039">
    <property type="protein sequence ID" value="KDN45896.1"/>
    <property type="molecule type" value="Genomic_DNA"/>
</dbReference>
<evidence type="ECO:0000256" key="2">
    <source>
        <dbReference type="ARBA" id="ARBA00022552"/>
    </source>
</evidence>
<dbReference type="HOGENOM" id="CLU_074896_0_2_1"/>
<organism evidence="4 5">
    <name type="scientific">Tilletiaria anomala (strain ATCC 24038 / CBS 436.72 / UBC 951)</name>
    <dbReference type="NCBI Taxonomy" id="1037660"/>
    <lineage>
        <taxon>Eukaryota</taxon>
        <taxon>Fungi</taxon>
        <taxon>Dikarya</taxon>
        <taxon>Basidiomycota</taxon>
        <taxon>Ustilaginomycotina</taxon>
        <taxon>Exobasidiomycetes</taxon>
        <taxon>Georgefischeriales</taxon>
        <taxon>Tilletiariaceae</taxon>
        <taxon>Tilletiaria</taxon>
    </lineage>
</organism>
<dbReference type="PANTHER" id="PTHR21250">
    <property type="entry name" value="PRE-RRNA-PROCESSING PROTEIN TSR2 HOMOLOG"/>
    <property type="match status" value="1"/>
</dbReference>
<dbReference type="Proteomes" id="UP000027361">
    <property type="component" value="Unassembled WGS sequence"/>
</dbReference>
<evidence type="ECO:0008006" key="6">
    <source>
        <dbReference type="Google" id="ProtNLM"/>
    </source>
</evidence>
<keyword evidence="5" id="KW-1185">Reference proteome</keyword>
<dbReference type="Pfam" id="PF10273">
    <property type="entry name" value="WGG"/>
    <property type="match status" value="1"/>
</dbReference>
<comment type="similarity">
    <text evidence="1">Belongs to the TSR2 family.</text>
</comment>
<sequence>MPSLSYSNIAASLSTAPAPPAQAHANTNHVQDAAVAPSTIQSNYSLLEPVPSPQQLQFARAVILTLDLWPAMRLAVDEEWGGPESRDKAEYLASAVCDMCDESAAALAANPSAGAQAAPDEDDLEEVLESYVSYEFNVRLEDGSVQYVAKRLVALWKTIFLEGPGAGGAALQDLEEAYTKLRGSKVAAQRQAQDQDLESDSDSEDGSETGEANGHQPPAEKIAGEMDVDDAPLIQPNIDEDGFMLVRSNRKNR</sequence>
<reference evidence="4 5" key="1">
    <citation type="submission" date="2014-05" db="EMBL/GenBank/DDBJ databases">
        <title>Draft genome sequence of a rare smut relative, Tilletiaria anomala UBC 951.</title>
        <authorList>
            <consortium name="DOE Joint Genome Institute"/>
            <person name="Toome M."/>
            <person name="Kuo A."/>
            <person name="Henrissat B."/>
            <person name="Lipzen A."/>
            <person name="Tritt A."/>
            <person name="Yoshinaga Y."/>
            <person name="Zane M."/>
            <person name="Barry K."/>
            <person name="Grigoriev I.V."/>
            <person name="Spatafora J.W."/>
            <person name="Aimea M.C."/>
        </authorList>
    </citation>
    <scope>NUCLEOTIDE SEQUENCE [LARGE SCALE GENOMIC DNA]</scope>
    <source>
        <strain evidence="4 5">UBC 951</strain>
    </source>
</reference>
<comment type="caution">
    <text evidence="4">The sequence shown here is derived from an EMBL/GenBank/DDBJ whole genome shotgun (WGS) entry which is preliminary data.</text>
</comment>
<dbReference type="GeneID" id="25261318"/>
<dbReference type="InterPro" id="IPR019398">
    <property type="entry name" value="Pre-rRNA_process_TSR2"/>
</dbReference>
<dbReference type="OMA" id="HANTNHV"/>
<evidence type="ECO:0000256" key="1">
    <source>
        <dbReference type="ARBA" id="ARBA00006524"/>
    </source>
</evidence>
<evidence type="ECO:0000256" key="3">
    <source>
        <dbReference type="SAM" id="MobiDB-lite"/>
    </source>
</evidence>
<protein>
    <recommendedName>
        <fullName evidence="6">Pre-rRNA-processing protein TSR2</fullName>
    </recommendedName>
</protein>
<accession>A0A066VWR3</accession>
<dbReference type="OrthoDB" id="263560at2759"/>